<sequence length="164" mass="17123">MNILHGRIPPALLAFAGLVAVLESSSAASSRSFERRTDVRTVPIAGTLAGKTEDIDIKGVARVISTAFVDDDPGAPPGVFLLIDFIEATGVGQQSGTLFLVHGENQVLRLLIPTDVVELTFPISPANARKSAATESVLATFQLTYNVGQGQLIAASASFSTPGF</sequence>
<comment type="caution">
    <text evidence="1">The sequence shown here is derived from an EMBL/GenBank/DDBJ whole genome shotgun (WGS) entry which is preliminary data.</text>
</comment>
<proteinExistence type="predicted"/>
<dbReference type="RefSeq" id="WP_271471790.1">
    <property type="nucleotide sequence ID" value="NZ_JANEWF010000029.1"/>
</dbReference>
<reference evidence="1 2" key="1">
    <citation type="submission" date="2022-07" db="EMBL/GenBank/DDBJ databases">
        <title>Genome Analysis of Selected Gammaproteobacteria from Nigerian Food snails.</title>
        <authorList>
            <person name="Okafor A.C."/>
        </authorList>
    </citation>
    <scope>NUCLEOTIDE SEQUENCE [LARGE SCALE GENOMIC DNA]</scope>
    <source>
        <strain evidence="1 2">Awg 2</strain>
    </source>
</reference>
<name>A0ABT4Y9B2_METRE</name>
<protein>
    <submittedName>
        <fullName evidence="1">Uncharacterized protein</fullName>
    </submittedName>
</protein>
<evidence type="ECO:0000313" key="1">
    <source>
        <dbReference type="EMBL" id="MDA8485467.1"/>
    </source>
</evidence>
<keyword evidence="2" id="KW-1185">Reference proteome</keyword>
<evidence type="ECO:0000313" key="2">
    <source>
        <dbReference type="Proteomes" id="UP001211689"/>
    </source>
</evidence>
<dbReference type="Proteomes" id="UP001211689">
    <property type="component" value="Unassembled WGS sequence"/>
</dbReference>
<gene>
    <name evidence="1" type="ORF">NNO07_20565</name>
</gene>
<organism evidence="1 2">
    <name type="scientific">Metapseudomonas resinovorans</name>
    <name type="common">Pseudomonas resinovorans</name>
    <dbReference type="NCBI Taxonomy" id="53412"/>
    <lineage>
        <taxon>Bacteria</taxon>
        <taxon>Pseudomonadati</taxon>
        <taxon>Pseudomonadota</taxon>
        <taxon>Gammaproteobacteria</taxon>
        <taxon>Pseudomonadales</taxon>
        <taxon>Pseudomonadaceae</taxon>
        <taxon>Metapseudomonas</taxon>
    </lineage>
</organism>
<accession>A0ABT4Y9B2</accession>
<dbReference type="EMBL" id="JANEWF010000029">
    <property type="protein sequence ID" value="MDA8485467.1"/>
    <property type="molecule type" value="Genomic_DNA"/>
</dbReference>